<sequence>MGNRLLARLMFFFELLMCSFLEIRSRSHSNDSQKSDHGKDKKDNNLENSSPGKINRFKTRNSFVFAYCMCVCVDKVDKKDKKKGKSKTHRSDSKSKSDRKKKKKSRNHSKEKKKRRSSSGGNDNDNGSPGRPKEKLMERRKMLRNQMQKRKRKAKGTTNKQMTSSMARKKKIMILRSQKFSRIFCFVLRANRLSCSNDVYFNFCETNFFIENLVSKQRLQFSRVLIFIEHFFGILLVAYGNFNKICFFLTKTRFI</sequence>
<evidence type="ECO:0000256" key="3">
    <source>
        <dbReference type="SAM" id="SignalP"/>
    </source>
</evidence>
<feature type="region of interest" description="Disordered" evidence="1">
    <location>
        <begin position="79"/>
        <end position="167"/>
    </location>
</feature>
<proteinExistence type="predicted"/>
<comment type="caution">
    <text evidence="4">The sequence shown here is derived from an EMBL/GenBank/DDBJ whole genome shotgun (WGS) entry which is preliminary data.</text>
</comment>
<protein>
    <submittedName>
        <fullName evidence="4">Uncharacterized protein</fullName>
    </submittedName>
</protein>
<name>X6PAD5_RETFI</name>
<keyword evidence="2" id="KW-0812">Transmembrane</keyword>
<feature type="compositionally biased region" description="Basic residues" evidence="1">
    <location>
        <begin position="97"/>
        <end position="117"/>
    </location>
</feature>
<feature type="compositionally biased region" description="Basic residues" evidence="1">
    <location>
        <begin position="141"/>
        <end position="155"/>
    </location>
</feature>
<keyword evidence="2" id="KW-0472">Membrane</keyword>
<accession>X6PAD5</accession>
<dbReference type="EMBL" id="ASPP01001560">
    <property type="protein sequence ID" value="ETO35490.1"/>
    <property type="molecule type" value="Genomic_DNA"/>
</dbReference>
<dbReference type="Proteomes" id="UP000023152">
    <property type="component" value="Unassembled WGS sequence"/>
</dbReference>
<evidence type="ECO:0000313" key="5">
    <source>
        <dbReference type="Proteomes" id="UP000023152"/>
    </source>
</evidence>
<keyword evidence="3" id="KW-0732">Signal</keyword>
<feature type="compositionally biased region" description="Basic and acidic residues" evidence="1">
    <location>
        <begin position="27"/>
        <end position="45"/>
    </location>
</feature>
<evidence type="ECO:0000256" key="1">
    <source>
        <dbReference type="SAM" id="MobiDB-lite"/>
    </source>
</evidence>
<feature type="compositionally biased region" description="Low complexity" evidence="1">
    <location>
        <begin position="118"/>
        <end position="130"/>
    </location>
</feature>
<feature type="region of interest" description="Disordered" evidence="1">
    <location>
        <begin position="27"/>
        <end position="55"/>
    </location>
</feature>
<evidence type="ECO:0000313" key="4">
    <source>
        <dbReference type="EMBL" id="ETO35490.1"/>
    </source>
</evidence>
<reference evidence="4 5" key="1">
    <citation type="journal article" date="2013" name="Curr. Biol.">
        <title>The Genome of the Foraminiferan Reticulomyxa filosa.</title>
        <authorList>
            <person name="Glockner G."/>
            <person name="Hulsmann N."/>
            <person name="Schleicher M."/>
            <person name="Noegel A.A."/>
            <person name="Eichinger L."/>
            <person name="Gallinger C."/>
            <person name="Pawlowski J."/>
            <person name="Sierra R."/>
            <person name="Euteneuer U."/>
            <person name="Pillet L."/>
            <person name="Moustafa A."/>
            <person name="Platzer M."/>
            <person name="Groth M."/>
            <person name="Szafranski K."/>
            <person name="Schliwa M."/>
        </authorList>
    </citation>
    <scope>NUCLEOTIDE SEQUENCE [LARGE SCALE GENOMIC DNA]</scope>
</reference>
<feature type="compositionally biased region" description="Polar residues" evidence="1">
    <location>
        <begin position="156"/>
        <end position="166"/>
    </location>
</feature>
<feature type="chain" id="PRO_5004977348" evidence="3">
    <location>
        <begin position="26"/>
        <end position="255"/>
    </location>
</feature>
<keyword evidence="2" id="KW-1133">Transmembrane helix</keyword>
<keyword evidence="5" id="KW-1185">Reference proteome</keyword>
<feature type="compositionally biased region" description="Basic and acidic residues" evidence="1">
    <location>
        <begin position="131"/>
        <end position="140"/>
    </location>
</feature>
<dbReference type="AlphaFoldDB" id="X6PAD5"/>
<feature type="signal peptide" evidence="3">
    <location>
        <begin position="1"/>
        <end position="25"/>
    </location>
</feature>
<feature type="transmembrane region" description="Helical" evidence="2">
    <location>
        <begin position="224"/>
        <end position="242"/>
    </location>
</feature>
<evidence type="ECO:0000256" key="2">
    <source>
        <dbReference type="SAM" id="Phobius"/>
    </source>
</evidence>
<gene>
    <name evidence="4" type="ORF">RFI_01575</name>
</gene>
<organism evidence="4 5">
    <name type="scientific">Reticulomyxa filosa</name>
    <dbReference type="NCBI Taxonomy" id="46433"/>
    <lineage>
        <taxon>Eukaryota</taxon>
        <taxon>Sar</taxon>
        <taxon>Rhizaria</taxon>
        <taxon>Retaria</taxon>
        <taxon>Foraminifera</taxon>
        <taxon>Monothalamids</taxon>
        <taxon>Reticulomyxidae</taxon>
        <taxon>Reticulomyxa</taxon>
    </lineage>
</organism>